<proteinExistence type="predicted"/>
<evidence type="ECO:0000313" key="2">
    <source>
        <dbReference type="EMBL" id="QPM75376.1"/>
    </source>
</evidence>
<dbReference type="InterPro" id="IPR013560">
    <property type="entry name" value="DUF1722"/>
</dbReference>
<accession>A0A7T1FA56</accession>
<dbReference type="EMBL" id="CP064056">
    <property type="protein sequence ID" value="QPM75376.1"/>
    <property type="molecule type" value="Genomic_DNA"/>
</dbReference>
<feature type="domain" description="DUF1722" evidence="1">
    <location>
        <begin position="15"/>
        <end position="121"/>
    </location>
</feature>
<dbReference type="KEGG" id="sllo:ISP08_01175"/>
<evidence type="ECO:0000259" key="1">
    <source>
        <dbReference type="Pfam" id="PF08349"/>
    </source>
</evidence>
<reference evidence="2 3" key="1">
    <citation type="submission" date="2020-10" db="EMBL/GenBank/DDBJ databases">
        <title>Closed genome sequences of Staphylococcus lloydii sp. nov. and Staphylococcus durrellii sp. nov. Isolated from Captive Fruit Bats (Pteropus livingstonii).</title>
        <authorList>
            <person name="Fountain K."/>
        </authorList>
    </citation>
    <scope>NUCLEOTIDE SEQUENCE [LARGE SCALE GENOMIC DNA]</scope>
    <source>
        <strain evidence="2 3">23_2_7_LY</strain>
    </source>
</reference>
<dbReference type="AlphaFoldDB" id="A0A7T1FA56"/>
<keyword evidence="3" id="KW-1185">Reference proteome</keyword>
<organism evidence="2 3">
    <name type="scientific">Staphylococcus lloydii</name>
    <dbReference type="NCBI Taxonomy" id="2781774"/>
    <lineage>
        <taxon>Bacteria</taxon>
        <taxon>Bacillati</taxon>
        <taxon>Bacillota</taxon>
        <taxon>Bacilli</taxon>
        <taxon>Bacillales</taxon>
        <taxon>Staphylococcaceae</taxon>
        <taxon>Staphylococcus</taxon>
    </lineage>
</organism>
<dbReference type="Pfam" id="PF08349">
    <property type="entry name" value="DUF1722"/>
    <property type="match status" value="1"/>
</dbReference>
<protein>
    <submittedName>
        <fullName evidence="2">YbgA family protein</fullName>
    </submittedName>
</protein>
<dbReference type="RefSeq" id="WP_195719045.1">
    <property type="nucleotide sequence ID" value="NZ_CP064056.1"/>
</dbReference>
<gene>
    <name evidence="2" type="ORF">ISP08_01175</name>
</gene>
<dbReference type="Proteomes" id="UP000594455">
    <property type="component" value="Chromosome"/>
</dbReference>
<evidence type="ECO:0000313" key="3">
    <source>
        <dbReference type="Proteomes" id="UP000594455"/>
    </source>
</evidence>
<sequence length="123" mass="15018">MKERGYIERLWREEKYRVLAHSKQQYDEIRELLKHNPSYKTVVDKIDKAIAIEPTTGSIVNAYDHMWGYFKKVATEDEKEQYLMLKQRFQDNQIELKQWQQFLKQLAYQYKVQYLIDSTALYT</sequence>
<name>A0A7T1FA56_9STAP</name>